<gene>
    <name evidence="1" type="ORF">CR513_42745</name>
</gene>
<protein>
    <submittedName>
        <fullName evidence="1">Uncharacterized protein</fullName>
    </submittedName>
</protein>
<dbReference type="AlphaFoldDB" id="A0A371FGF2"/>
<accession>A0A371FGF2</accession>
<dbReference type="Proteomes" id="UP000257109">
    <property type="component" value="Unassembled WGS sequence"/>
</dbReference>
<evidence type="ECO:0000313" key="2">
    <source>
        <dbReference type="Proteomes" id="UP000257109"/>
    </source>
</evidence>
<evidence type="ECO:0000313" key="1">
    <source>
        <dbReference type="EMBL" id="RDX77173.1"/>
    </source>
</evidence>
<comment type="caution">
    <text evidence="1">The sequence shown here is derived from an EMBL/GenBank/DDBJ whole genome shotgun (WGS) entry which is preliminary data.</text>
</comment>
<feature type="non-terminal residue" evidence="1">
    <location>
        <position position="1"/>
    </location>
</feature>
<organism evidence="1 2">
    <name type="scientific">Mucuna pruriens</name>
    <name type="common">Velvet bean</name>
    <name type="synonym">Dolichos pruriens</name>
    <dbReference type="NCBI Taxonomy" id="157652"/>
    <lineage>
        <taxon>Eukaryota</taxon>
        <taxon>Viridiplantae</taxon>
        <taxon>Streptophyta</taxon>
        <taxon>Embryophyta</taxon>
        <taxon>Tracheophyta</taxon>
        <taxon>Spermatophyta</taxon>
        <taxon>Magnoliopsida</taxon>
        <taxon>eudicotyledons</taxon>
        <taxon>Gunneridae</taxon>
        <taxon>Pentapetalae</taxon>
        <taxon>rosids</taxon>
        <taxon>fabids</taxon>
        <taxon>Fabales</taxon>
        <taxon>Fabaceae</taxon>
        <taxon>Papilionoideae</taxon>
        <taxon>50 kb inversion clade</taxon>
        <taxon>NPAAA clade</taxon>
        <taxon>indigoferoid/millettioid clade</taxon>
        <taxon>Phaseoleae</taxon>
        <taxon>Mucuna</taxon>
    </lineage>
</organism>
<proteinExistence type="predicted"/>
<sequence length="176" mass="20007">MTRSSSDQLYELDLEIEITLRRLRKARNIVVTNSSNSISSSDNSNPVTNTFDSVEYSSTNNFAEPEQMENNDRTLKELATPDMAYQPWCIQRRSTQALEGVPCGLFHNETIRDTRRLHQDEGVPILPGWSSKRLAVSTTSSLQHLGRHEAHVPGEILSSIQNYDHQKGNMWDKATF</sequence>
<name>A0A371FGF2_MUCPR</name>
<reference evidence="1" key="1">
    <citation type="submission" date="2018-05" db="EMBL/GenBank/DDBJ databases">
        <title>Draft genome of Mucuna pruriens seed.</title>
        <authorList>
            <person name="Nnadi N.E."/>
            <person name="Vos R."/>
            <person name="Hasami M.H."/>
            <person name="Devisetty U.K."/>
            <person name="Aguiy J.C."/>
        </authorList>
    </citation>
    <scope>NUCLEOTIDE SEQUENCE [LARGE SCALE GENOMIC DNA]</scope>
    <source>
        <strain evidence="1">JCA_2017</strain>
    </source>
</reference>
<dbReference type="EMBL" id="QJKJ01009258">
    <property type="protein sequence ID" value="RDX77173.1"/>
    <property type="molecule type" value="Genomic_DNA"/>
</dbReference>
<keyword evidence="2" id="KW-1185">Reference proteome</keyword>